<protein>
    <submittedName>
        <fullName evidence="2">Uncharacterized protein</fullName>
    </submittedName>
</protein>
<feature type="region of interest" description="Disordered" evidence="1">
    <location>
        <begin position="233"/>
        <end position="284"/>
    </location>
</feature>
<dbReference type="OrthoDB" id="407901at2759"/>
<evidence type="ECO:0000256" key="1">
    <source>
        <dbReference type="SAM" id="MobiDB-lite"/>
    </source>
</evidence>
<reference evidence="2" key="1">
    <citation type="submission" date="2021-02" db="EMBL/GenBank/DDBJ databases">
        <authorList>
            <person name="Dougan E. K."/>
            <person name="Rhodes N."/>
            <person name="Thang M."/>
            <person name="Chan C."/>
        </authorList>
    </citation>
    <scope>NUCLEOTIDE SEQUENCE</scope>
</reference>
<evidence type="ECO:0000313" key="3">
    <source>
        <dbReference type="Proteomes" id="UP000604046"/>
    </source>
</evidence>
<gene>
    <name evidence="2" type="ORF">SNAT2548_LOCUS33229</name>
</gene>
<comment type="caution">
    <text evidence="2">The sequence shown here is derived from an EMBL/GenBank/DDBJ whole genome shotgun (WGS) entry which is preliminary data.</text>
</comment>
<dbReference type="EMBL" id="CAJNDS010002746">
    <property type="protein sequence ID" value="CAE7582486.1"/>
    <property type="molecule type" value="Genomic_DNA"/>
</dbReference>
<evidence type="ECO:0000313" key="2">
    <source>
        <dbReference type="EMBL" id="CAE7582486.1"/>
    </source>
</evidence>
<name>A0A812ULT4_9DINO</name>
<sequence length="356" mass="40265">MMNLAAPSVSIMCDASPKAKMDQPRPKTLKNIREERLASKEQMKAVNHVLQQLQIDLDNFIPQAPLRPVNPETEERRYHQEKGGSVIPYVVNRISGEATWDRPVLEGKDGHLRLSLCPDEGSPLYTVFQYLSLNDVCVMLNRDSLCRDVDILALQIKEKSLGNWRCRNGFEHSPDAKVNFDRVVSVIGKLCRYNSESYSWSRWCSWAFSSDGFQYSATLLLLVWGGLEAPKPQPAPRSHSFQARKPSTGNKQANKARVRQASTRSSPRRDRQGHQAAAAISSKSWTDAPRTENVCSWRHFRIIIRALKTRRHFLTPTCTQCFASYAELSSPSESCVWMGNSCCIIGILVARSVQRV</sequence>
<dbReference type="AlphaFoldDB" id="A0A812ULT4"/>
<proteinExistence type="predicted"/>
<keyword evidence="3" id="KW-1185">Reference proteome</keyword>
<accession>A0A812ULT4</accession>
<dbReference type="Proteomes" id="UP000604046">
    <property type="component" value="Unassembled WGS sequence"/>
</dbReference>
<feature type="compositionally biased region" description="Polar residues" evidence="1">
    <location>
        <begin position="239"/>
        <end position="253"/>
    </location>
</feature>
<organism evidence="2 3">
    <name type="scientific">Symbiodinium natans</name>
    <dbReference type="NCBI Taxonomy" id="878477"/>
    <lineage>
        <taxon>Eukaryota</taxon>
        <taxon>Sar</taxon>
        <taxon>Alveolata</taxon>
        <taxon>Dinophyceae</taxon>
        <taxon>Suessiales</taxon>
        <taxon>Symbiodiniaceae</taxon>
        <taxon>Symbiodinium</taxon>
    </lineage>
</organism>